<reference evidence="1" key="1">
    <citation type="submission" date="2014-12" db="EMBL/GenBank/DDBJ databases">
        <title>Insight into the proteome of Arion vulgaris.</title>
        <authorList>
            <person name="Aradska J."/>
            <person name="Bulat T."/>
            <person name="Smidak R."/>
            <person name="Sarate P."/>
            <person name="Gangsoo J."/>
            <person name="Sialana F."/>
            <person name="Bilban M."/>
            <person name="Lubec G."/>
        </authorList>
    </citation>
    <scope>NUCLEOTIDE SEQUENCE</scope>
    <source>
        <tissue evidence="1">Skin</tissue>
    </source>
</reference>
<proteinExistence type="predicted"/>
<evidence type="ECO:0000313" key="1">
    <source>
        <dbReference type="EMBL" id="CEK94218.1"/>
    </source>
</evidence>
<name>A0A0B7BMN5_9EUPU</name>
<dbReference type="EMBL" id="HACG01047353">
    <property type="protein sequence ID" value="CEK94218.1"/>
    <property type="molecule type" value="Transcribed_RNA"/>
</dbReference>
<sequence length="120" mass="13490">MKVAEIFPVNFDLITLLYNCYTNFKMLPPLNRNAPIGLLHAPASTHLVVPYDSPVIKSRIKCHSSVRVPGGTNTKIDRKSFRVKIGVPQMTISEPILTPPWMYPEYGVLILLPMILLTCL</sequence>
<protein>
    <submittedName>
        <fullName evidence="1">Uncharacterized protein</fullName>
    </submittedName>
</protein>
<accession>A0A0B7BMN5</accession>
<gene>
    <name evidence="1" type="primary">ORF199715</name>
</gene>
<dbReference type="AlphaFoldDB" id="A0A0B7BMN5"/>
<organism evidence="1">
    <name type="scientific">Arion vulgaris</name>
    <dbReference type="NCBI Taxonomy" id="1028688"/>
    <lineage>
        <taxon>Eukaryota</taxon>
        <taxon>Metazoa</taxon>
        <taxon>Spiralia</taxon>
        <taxon>Lophotrochozoa</taxon>
        <taxon>Mollusca</taxon>
        <taxon>Gastropoda</taxon>
        <taxon>Heterobranchia</taxon>
        <taxon>Euthyneura</taxon>
        <taxon>Panpulmonata</taxon>
        <taxon>Eupulmonata</taxon>
        <taxon>Stylommatophora</taxon>
        <taxon>Helicina</taxon>
        <taxon>Arionoidea</taxon>
        <taxon>Arionidae</taxon>
        <taxon>Arion</taxon>
    </lineage>
</organism>